<evidence type="ECO:0000313" key="2">
    <source>
        <dbReference type="EMBL" id="PIC43352.1"/>
    </source>
</evidence>
<organism evidence="2 3">
    <name type="scientific">Caenorhabditis nigoni</name>
    <dbReference type="NCBI Taxonomy" id="1611254"/>
    <lineage>
        <taxon>Eukaryota</taxon>
        <taxon>Metazoa</taxon>
        <taxon>Ecdysozoa</taxon>
        <taxon>Nematoda</taxon>
        <taxon>Chromadorea</taxon>
        <taxon>Rhabditida</taxon>
        <taxon>Rhabditina</taxon>
        <taxon>Rhabditomorpha</taxon>
        <taxon>Rhabditoidea</taxon>
        <taxon>Rhabditidae</taxon>
        <taxon>Peloderinae</taxon>
        <taxon>Caenorhabditis</taxon>
    </lineage>
</organism>
<reference evidence="3" key="1">
    <citation type="submission" date="2017-10" db="EMBL/GenBank/DDBJ databases">
        <title>Rapid genome shrinkage in a self-fertile nematode reveals novel sperm competition proteins.</title>
        <authorList>
            <person name="Yin D."/>
            <person name="Schwarz E.M."/>
            <person name="Thomas C.G."/>
            <person name="Felde R.L."/>
            <person name="Korf I.F."/>
            <person name="Cutter A.D."/>
            <person name="Schartner C.M."/>
            <person name="Ralston E.J."/>
            <person name="Meyer B.J."/>
            <person name="Haag E.S."/>
        </authorList>
    </citation>
    <scope>NUCLEOTIDE SEQUENCE [LARGE SCALE GENOMIC DNA]</scope>
    <source>
        <strain evidence="3">JU1422</strain>
    </source>
</reference>
<proteinExistence type="predicted"/>
<keyword evidence="1" id="KW-0472">Membrane</keyword>
<dbReference type="EMBL" id="PDUG01000002">
    <property type="protein sequence ID" value="PIC43352.1"/>
    <property type="molecule type" value="Genomic_DNA"/>
</dbReference>
<accession>A0A2G5UUX8</accession>
<keyword evidence="1" id="KW-1133">Transmembrane helix</keyword>
<name>A0A2G5UUX8_9PELO</name>
<dbReference type="OrthoDB" id="5818893at2759"/>
<protein>
    <submittedName>
        <fullName evidence="2">Uncharacterized protein</fullName>
    </submittedName>
</protein>
<feature type="transmembrane region" description="Helical" evidence="1">
    <location>
        <begin position="49"/>
        <end position="68"/>
    </location>
</feature>
<evidence type="ECO:0000313" key="3">
    <source>
        <dbReference type="Proteomes" id="UP000230233"/>
    </source>
</evidence>
<comment type="caution">
    <text evidence="2">The sequence shown here is derived from an EMBL/GenBank/DDBJ whole genome shotgun (WGS) entry which is preliminary data.</text>
</comment>
<evidence type="ECO:0000256" key="1">
    <source>
        <dbReference type="SAM" id="Phobius"/>
    </source>
</evidence>
<dbReference type="Proteomes" id="UP000230233">
    <property type="component" value="Chromosome II"/>
</dbReference>
<gene>
    <name evidence="2" type="primary">Cnig_chr_II.g4129</name>
    <name evidence="2" type="ORF">B9Z55_004129</name>
</gene>
<keyword evidence="3" id="KW-1185">Reference proteome</keyword>
<dbReference type="AlphaFoldDB" id="A0A2G5UUX8"/>
<sequence length="105" mass="12643">MSLEFFQMSIERFLVFGSVIAWALLSYCSAFWVESVDGYLVGNRRRVIAMWRIQCILTLLNVFAYGQLMRWFDDDVVREKVQDRRQMQVKNRKKLQQIRIRGIFL</sequence>
<keyword evidence="1" id="KW-0812">Transmembrane</keyword>